<name>A0A917JMC4_9GAMM</name>
<gene>
    <name evidence="3" type="ORF">GCM10007966_02360</name>
</gene>
<dbReference type="GO" id="GO:0016020">
    <property type="term" value="C:membrane"/>
    <property type="evidence" value="ECO:0007669"/>
    <property type="project" value="UniProtKB-SubCell"/>
</dbReference>
<feature type="transmembrane region" description="Helical" evidence="1">
    <location>
        <begin position="228"/>
        <end position="247"/>
    </location>
</feature>
<dbReference type="InterPro" id="IPR026841">
    <property type="entry name" value="Aur1/Ipt1"/>
</dbReference>
<feature type="domain" description="Inositolphosphotransferase Aur1/Ipt1" evidence="2">
    <location>
        <begin position="85"/>
        <end position="264"/>
    </location>
</feature>
<evidence type="ECO:0000313" key="4">
    <source>
        <dbReference type="Proteomes" id="UP000630149"/>
    </source>
</evidence>
<feature type="transmembrane region" description="Helical" evidence="1">
    <location>
        <begin position="58"/>
        <end position="77"/>
    </location>
</feature>
<reference evidence="3" key="1">
    <citation type="journal article" date="2014" name="Int. J. Syst. Evol. Microbiol.">
        <title>Complete genome sequence of Corynebacterium casei LMG S-19264T (=DSM 44701T), isolated from a smear-ripened cheese.</title>
        <authorList>
            <consortium name="US DOE Joint Genome Institute (JGI-PGF)"/>
            <person name="Walter F."/>
            <person name="Albersmeier A."/>
            <person name="Kalinowski J."/>
            <person name="Ruckert C."/>
        </authorList>
    </citation>
    <scope>NUCLEOTIDE SEQUENCE</scope>
    <source>
        <strain evidence="3">JCM 13919</strain>
    </source>
</reference>
<accession>A0A917JMC4</accession>
<evidence type="ECO:0000259" key="2">
    <source>
        <dbReference type="Pfam" id="PF14378"/>
    </source>
</evidence>
<dbReference type="Pfam" id="PF14378">
    <property type="entry name" value="PAP2_3"/>
    <property type="match status" value="1"/>
</dbReference>
<keyword evidence="1" id="KW-0472">Membrane</keyword>
<feature type="transmembrane region" description="Helical" evidence="1">
    <location>
        <begin position="113"/>
        <end position="132"/>
    </location>
</feature>
<comment type="caution">
    <text evidence="3">The sequence shown here is derived from an EMBL/GenBank/DDBJ whole genome shotgun (WGS) entry which is preliminary data.</text>
</comment>
<dbReference type="Proteomes" id="UP000630149">
    <property type="component" value="Unassembled WGS sequence"/>
</dbReference>
<dbReference type="Gene3D" id="1.20.144.10">
    <property type="entry name" value="Phosphatidic acid phosphatase type 2/haloperoxidase"/>
    <property type="match status" value="1"/>
</dbReference>
<feature type="transmembrane region" description="Helical" evidence="1">
    <location>
        <begin position="144"/>
        <end position="162"/>
    </location>
</feature>
<feature type="transmembrane region" description="Helical" evidence="1">
    <location>
        <begin position="202"/>
        <end position="221"/>
    </location>
</feature>
<evidence type="ECO:0000313" key="3">
    <source>
        <dbReference type="EMBL" id="GGI77179.1"/>
    </source>
</evidence>
<proteinExistence type="predicted"/>
<organism evidence="3 4">
    <name type="scientific">Legionella impletisoli</name>
    <dbReference type="NCBI Taxonomy" id="343510"/>
    <lineage>
        <taxon>Bacteria</taxon>
        <taxon>Pseudomonadati</taxon>
        <taxon>Pseudomonadota</taxon>
        <taxon>Gammaproteobacteria</taxon>
        <taxon>Legionellales</taxon>
        <taxon>Legionellaceae</taxon>
        <taxon>Legionella</taxon>
    </lineage>
</organism>
<dbReference type="EMBL" id="BMOB01000001">
    <property type="protein sequence ID" value="GGI77179.1"/>
    <property type="molecule type" value="Genomic_DNA"/>
</dbReference>
<dbReference type="AlphaFoldDB" id="A0A917JMC4"/>
<protein>
    <submittedName>
        <fullName evidence="3">Membrane protein</fullName>
    </submittedName>
</protein>
<keyword evidence="1" id="KW-1133">Transmembrane helix</keyword>
<keyword evidence="4" id="KW-1185">Reference proteome</keyword>
<feature type="transmembrane region" description="Helical" evidence="1">
    <location>
        <begin position="253"/>
        <end position="270"/>
    </location>
</feature>
<reference evidence="3" key="2">
    <citation type="submission" date="2020-09" db="EMBL/GenBank/DDBJ databases">
        <authorList>
            <person name="Sun Q."/>
            <person name="Ohkuma M."/>
        </authorList>
    </citation>
    <scope>NUCLEOTIDE SEQUENCE</scope>
    <source>
        <strain evidence="3">JCM 13919</strain>
    </source>
</reference>
<evidence type="ECO:0000256" key="1">
    <source>
        <dbReference type="SAM" id="Phobius"/>
    </source>
</evidence>
<feature type="transmembrane region" description="Helical" evidence="1">
    <location>
        <begin position="27"/>
        <end position="46"/>
    </location>
</feature>
<sequence>MLSIIALLVNQLFYQYPGNTYINTNTIAVGIILIFCWTGSALQFGVHKKLTNIFKEVFFFYLVLVVISLASTAVQFTPFNPIDEHIMDFETALHINLEEIIAWTSQHPVFKEFLAYCYDTLSLQLAFLPLVIIVTGQTKRAREFYFQMIMSVVIGYIIYYFFPTTAPASVIESPNFYQAQLATGFKFYQIHNYIQPTTYEGGMIAFPSFHIIWAWYCQYLIRGWHLAFALLLPLNIMLAISCVLLGWHYPIDIVGSIIVILVVQGLYHLCRNAESKRKHSINFFSFYSRTSH</sequence>
<keyword evidence="1" id="KW-0812">Transmembrane</keyword>